<accession>A4INT7</accession>
<gene>
    <name evidence="1" type="ordered locus">GTNG_1627</name>
</gene>
<proteinExistence type="predicted"/>
<dbReference type="AlphaFoldDB" id="A4INT7"/>
<sequence>MHVRDGKQIWDDDENLSVFVGQEVLGRKIKSRRFSFCVAYDWYQNDFILSAASSGSFDRWRVYFDISPC</sequence>
<protein>
    <submittedName>
        <fullName evidence="1">Uncharacterized protein</fullName>
    </submittedName>
</protein>
<dbReference type="EMBL" id="CP000557">
    <property type="protein sequence ID" value="ABO66991.1"/>
    <property type="molecule type" value="Genomic_DNA"/>
</dbReference>
<reference evidence="1 2" key="1">
    <citation type="journal article" date="2007" name="Proc. Natl. Acad. Sci. U.S.A.">
        <title>Genome and proteome of long-chain alkane degrading Geobacillus thermodenitrificans NG80-2 isolated from a deep-subsurface oil reservoir.</title>
        <authorList>
            <person name="Feng L."/>
            <person name="Wang W."/>
            <person name="Cheng J."/>
            <person name="Ren Y."/>
            <person name="Zhao G."/>
            <person name="Gao C."/>
            <person name="Tang Y."/>
            <person name="Liu X."/>
            <person name="Han W."/>
            <person name="Peng X."/>
            <person name="Liu R."/>
            <person name="Wang L."/>
        </authorList>
    </citation>
    <scope>NUCLEOTIDE SEQUENCE [LARGE SCALE GENOMIC DNA]</scope>
    <source>
        <strain evidence="1 2">NG80-2</strain>
    </source>
</reference>
<dbReference type="Proteomes" id="UP000001578">
    <property type="component" value="Chromosome"/>
</dbReference>
<evidence type="ECO:0000313" key="2">
    <source>
        <dbReference type="Proteomes" id="UP000001578"/>
    </source>
</evidence>
<evidence type="ECO:0000313" key="1">
    <source>
        <dbReference type="EMBL" id="ABO66991.1"/>
    </source>
</evidence>
<dbReference type="KEGG" id="gtn:GTNG_1627"/>
<name>A4INT7_GEOTN</name>
<dbReference type="HOGENOM" id="CLU_2770039_0_0_9"/>
<organism evidence="1 2">
    <name type="scientific">Geobacillus thermodenitrificans (strain NG80-2)</name>
    <dbReference type="NCBI Taxonomy" id="420246"/>
    <lineage>
        <taxon>Bacteria</taxon>
        <taxon>Bacillati</taxon>
        <taxon>Bacillota</taxon>
        <taxon>Bacilli</taxon>
        <taxon>Bacillales</taxon>
        <taxon>Anoxybacillaceae</taxon>
        <taxon>Geobacillus</taxon>
    </lineage>
</organism>